<gene>
    <name evidence="2" type="ORF">SNAT2548_LOCUS158</name>
</gene>
<feature type="chain" id="PRO_5032890692" evidence="1">
    <location>
        <begin position="18"/>
        <end position="260"/>
    </location>
</feature>
<organism evidence="2 3">
    <name type="scientific">Symbiodinium natans</name>
    <dbReference type="NCBI Taxonomy" id="878477"/>
    <lineage>
        <taxon>Eukaryota</taxon>
        <taxon>Sar</taxon>
        <taxon>Alveolata</taxon>
        <taxon>Dinophyceae</taxon>
        <taxon>Suessiales</taxon>
        <taxon>Symbiodiniaceae</taxon>
        <taxon>Symbiodinium</taxon>
    </lineage>
</organism>
<feature type="signal peptide" evidence="1">
    <location>
        <begin position="1"/>
        <end position="17"/>
    </location>
</feature>
<keyword evidence="3" id="KW-1185">Reference proteome</keyword>
<name>A0A812G3S7_9DINO</name>
<proteinExistence type="predicted"/>
<keyword evidence="1" id="KW-0732">Signal</keyword>
<protein>
    <submittedName>
        <fullName evidence="2">Uncharacterized protein</fullName>
    </submittedName>
</protein>
<evidence type="ECO:0000313" key="2">
    <source>
        <dbReference type="EMBL" id="CAE6912174.1"/>
    </source>
</evidence>
<dbReference type="OrthoDB" id="428838at2759"/>
<sequence length="260" mass="28505">MIIIFALMMTLCSPSLPLFTVVRRASLTPSQEARNMVDPTATTETILNVTDYIAEARAREERVLAQIREERALAQIREERALAQARELSLNCTALERQNFLLQRELLPAKTSTAAVLCNRFLVESGLLDRDPTLILSAAYDKFKTKLVTPSGKGLTKAGRSLLSDISWKSGMSARHRDVANGLQMLIHQLSSVIHYPKLVRRGFVCGGHPPLGIAVAMAVLTLQAEGHIGHDVVVIDGDYNPVAEMKGGVISSWPATHAR</sequence>
<evidence type="ECO:0000256" key="1">
    <source>
        <dbReference type="SAM" id="SignalP"/>
    </source>
</evidence>
<reference evidence="2" key="1">
    <citation type="submission" date="2021-02" db="EMBL/GenBank/DDBJ databases">
        <authorList>
            <person name="Dougan E. K."/>
            <person name="Rhodes N."/>
            <person name="Thang M."/>
            <person name="Chan C."/>
        </authorList>
    </citation>
    <scope>NUCLEOTIDE SEQUENCE</scope>
</reference>
<dbReference type="Proteomes" id="UP000604046">
    <property type="component" value="Unassembled WGS sequence"/>
</dbReference>
<comment type="caution">
    <text evidence="2">The sequence shown here is derived from an EMBL/GenBank/DDBJ whole genome shotgun (WGS) entry which is preliminary data.</text>
</comment>
<evidence type="ECO:0000313" key="3">
    <source>
        <dbReference type="Proteomes" id="UP000604046"/>
    </source>
</evidence>
<accession>A0A812G3S7</accession>
<dbReference type="AlphaFoldDB" id="A0A812G3S7"/>
<dbReference type="EMBL" id="CAJNDS010000002">
    <property type="protein sequence ID" value="CAE6912174.1"/>
    <property type="molecule type" value="Genomic_DNA"/>
</dbReference>